<evidence type="ECO:0008006" key="4">
    <source>
        <dbReference type="Google" id="ProtNLM"/>
    </source>
</evidence>
<name>A0ABS3LDI6_9ENTE</name>
<feature type="transmembrane region" description="Helical" evidence="1">
    <location>
        <begin position="6"/>
        <end position="28"/>
    </location>
</feature>
<keyword evidence="3" id="KW-1185">Reference proteome</keyword>
<gene>
    <name evidence="2" type="ORF">JZO70_16035</name>
</gene>
<dbReference type="Proteomes" id="UP000664601">
    <property type="component" value="Unassembled WGS sequence"/>
</dbReference>
<evidence type="ECO:0000256" key="1">
    <source>
        <dbReference type="SAM" id="Phobius"/>
    </source>
</evidence>
<dbReference type="EMBL" id="JAFREM010000025">
    <property type="protein sequence ID" value="MBO1307687.1"/>
    <property type="molecule type" value="Genomic_DNA"/>
</dbReference>
<dbReference type="Pfam" id="PF16935">
    <property type="entry name" value="Hol_Tox"/>
    <property type="match status" value="1"/>
</dbReference>
<reference evidence="2 3" key="1">
    <citation type="submission" date="2021-03" db="EMBL/GenBank/DDBJ databases">
        <title>Enterococcal diversity collection.</title>
        <authorList>
            <person name="Gilmore M.S."/>
            <person name="Schwartzman J."/>
            <person name="Van Tyne D."/>
            <person name="Martin M."/>
            <person name="Earl A.M."/>
            <person name="Manson A.L."/>
            <person name="Straub T."/>
            <person name="Salamzade R."/>
            <person name="Saavedra J."/>
            <person name="Lebreton F."/>
            <person name="Prichula J."/>
            <person name="Schaufler K."/>
            <person name="Gaca A."/>
            <person name="Sgardioli B."/>
            <person name="Wagenaar J."/>
            <person name="Strong T."/>
        </authorList>
    </citation>
    <scope>NUCLEOTIDE SEQUENCE [LARGE SCALE GENOMIC DNA]</scope>
    <source>
        <strain evidence="2 3">669A</strain>
    </source>
</reference>
<dbReference type="RefSeq" id="WP_207674676.1">
    <property type="nucleotide sequence ID" value="NZ_JAFREM010000025.1"/>
</dbReference>
<protein>
    <recommendedName>
        <fullName evidence="4">Holin-like toxin</fullName>
    </recommendedName>
</protein>
<proteinExistence type="predicted"/>
<comment type="caution">
    <text evidence="2">The sequence shown here is derived from an EMBL/GenBank/DDBJ whole genome shotgun (WGS) entry which is preliminary data.</text>
</comment>
<organism evidence="2 3">
    <name type="scientific">Candidatus Enterococcus moelleringii</name>
    <dbReference type="NCBI Taxonomy" id="2815325"/>
    <lineage>
        <taxon>Bacteria</taxon>
        <taxon>Bacillati</taxon>
        <taxon>Bacillota</taxon>
        <taxon>Bacilli</taxon>
        <taxon>Lactobacillales</taxon>
        <taxon>Enterococcaceae</taxon>
        <taxon>Enterococcus</taxon>
    </lineage>
</organism>
<evidence type="ECO:0000313" key="2">
    <source>
        <dbReference type="EMBL" id="MBO1307687.1"/>
    </source>
</evidence>
<evidence type="ECO:0000313" key="3">
    <source>
        <dbReference type="Proteomes" id="UP000664601"/>
    </source>
</evidence>
<sequence>MSVEDVLTLLFLGATFLLTLLNFIVVLIEKIGQKK</sequence>
<keyword evidence="1" id="KW-0812">Transmembrane</keyword>
<accession>A0ABS3LDI6</accession>
<keyword evidence="1" id="KW-1133">Transmembrane helix</keyword>
<dbReference type="InterPro" id="IPR031616">
    <property type="entry name" value="BsrE-like"/>
</dbReference>
<keyword evidence="1" id="KW-0472">Membrane</keyword>